<evidence type="ECO:0000256" key="2">
    <source>
        <dbReference type="ARBA" id="ARBA00022552"/>
    </source>
</evidence>
<accession>A0A9P6BCA2</accession>
<evidence type="ECO:0000256" key="1">
    <source>
        <dbReference type="ARBA" id="ARBA00006524"/>
    </source>
</evidence>
<reference evidence="4" key="1">
    <citation type="journal article" date="2020" name="Nat. Commun.">
        <title>Large-scale genome sequencing of mycorrhizal fungi provides insights into the early evolution of symbiotic traits.</title>
        <authorList>
            <person name="Miyauchi S."/>
            <person name="Kiss E."/>
            <person name="Kuo A."/>
            <person name="Drula E."/>
            <person name="Kohler A."/>
            <person name="Sanchez-Garcia M."/>
            <person name="Morin E."/>
            <person name="Andreopoulos B."/>
            <person name="Barry K.W."/>
            <person name="Bonito G."/>
            <person name="Buee M."/>
            <person name="Carver A."/>
            <person name="Chen C."/>
            <person name="Cichocki N."/>
            <person name="Clum A."/>
            <person name="Culley D."/>
            <person name="Crous P.W."/>
            <person name="Fauchery L."/>
            <person name="Girlanda M."/>
            <person name="Hayes R.D."/>
            <person name="Keri Z."/>
            <person name="LaButti K."/>
            <person name="Lipzen A."/>
            <person name="Lombard V."/>
            <person name="Magnuson J."/>
            <person name="Maillard F."/>
            <person name="Murat C."/>
            <person name="Nolan M."/>
            <person name="Ohm R.A."/>
            <person name="Pangilinan J."/>
            <person name="Pereira M.F."/>
            <person name="Perotto S."/>
            <person name="Peter M."/>
            <person name="Pfister S."/>
            <person name="Riley R."/>
            <person name="Sitrit Y."/>
            <person name="Stielow J.B."/>
            <person name="Szollosi G."/>
            <person name="Zifcakova L."/>
            <person name="Stursova M."/>
            <person name="Spatafora J.W."/>
            <person name="Tedersoo L."/>
            <person name="Vaario L.M."/>
            <person name="Yamada A."/>
            <person name="Yan M."/>
            <person name="Wang P."/>
            <person name="Xu J."/>
            <person name="Bruns T."/>
            <person name="Baldrian P."/>
            <person name="Vilgalys R."/>
            <person name="Dunand C."/>
            <person name="Henrissat B."/>
            <person name="Grigoriev I.V."/>
            <person name="Hibbett D."/>
            <person name="Nagy L.G."/>
            <person name="Martin F.M."/>
        </authorList>
    </citation>
    <scope>NUCLEOTIDE SEQUENCE</scope>
    <source>
        <strain evidence="4">UP504</strain>
    </source>
</reference>
<dbReference type="GO" id="GO:0006364">
    <property type="term" value="P:rRNA processing"/>
    <property type="evidence" value="ECO:0007669"/>
    <property type="project" value="UniProtKB-KW"/>
</dbReference>
<dbReference type="Proteomes" id="UP000886523">
    <property type="component" value="Unassembled WGS sequence"/>
</dbReference>
<dbReference type="OrthoDB" id="263560at2759"/>
<gene>
    <name evidence="4" type="ORF">BS47DRAFT_1335341</name>
</gene>
<proteinExistence type="inferred from homology"/>
<evidence type="ECO:0000256" key="3">
    <source>
        <dbReference type="SAM" id="MobiDB-lite"/>
    </source>
</evidence>
<feature type="compositionally biased region" description="Acidic residues" evidence="3">
    <location>
        <begin position="138"/>
        <end position="154"/>
    </location>
</feature>
<dbReference type="AlphaFoldDB" id="A0A9P6BCA2"/>
<dbReference type="Pfam" id="PF10273">
    <property type="entry name" value="WGG"/>
    <property type="match status" value="1"/>
</dbReference>
<evidence type="ECO:0008006" key="6">
    <source>
        <dbReference type="Google" id="ProtNLM"/>
    </source>
</evidence>
<sequence length="192" mass="21198">MPPAVPAPPPDPKIVLFARGVLAILNAWPVLRIAVQESWGGPNAAAKRSWIASTLVDAFETDPPDQDQVEDILLDSMVEEFDVEIEDGSSETVARDIISAWKAACDGQVDFVLRLEADADRLVGRQLESFRMRGNGDDGWEDTDDGSNEDEMDVDDRAPPLMQPQSVERKPDSIIDDEGFELVQKGRGRPRN</sequence>
<dbReference type="InterPro" id="IPR019398">
    <property type="entry name" value="Pre-rRNA_process_TSR2"/>
</dbReference>
<name>A0A9P6BCA2_9AGAM</name>
<protein>
    <recommendedName>
        <fullName evidence="6">Pre-rRNA-processing protein TSR2</fullName>
    </recommendedName>
</protein>
<evidence type="ECO:0000313" key="4">
    <source>
        <dbReference type="EMBL" id="KAF9520695.1"/>
    </source>
</evidence>
<dbReference type="EMBL" id="MU128910">
    <property type="protein sequence ID" value="KAF9520695.1"/>
    <property type="molecule type" value="Genomic_DNA"/>
</dbReference>
<keyword evidence="5" id="KW-1185">Reference proteome</keyword>
<organism evidence="4 5">
    <name type="scientific">Hydnum rufescens UP504</name>
    <dbReference type="NCBI Taxonomy" id="1448309"/>
    <lineage>
        <taxon>Eukaryota</taxon>
        <taxon>Fungi</taxon>
        <taxon>Dikarya</taxon>
        <taxon>Basidiomycota</taxon>
        <taxon>Agaricomycotina</taxon>
        <taxon>Agaricomycetes</taxon>
        <taxon>Cantharellales</taxon>
        <taxon>Hydnaceae</taxon>
        <taxon>Hydnum</taxon>
    </lineage>
</organism>
<feature type="region of interest" description="Disordered" evidence="3">
    <location>
        <begin position="132"/>
        <end position="192"/>
    </location>
</feature>
<keyword evidence="2" id="KW-0698">rRNA processing</keyword>
<comment type="caution">
    <text evidence="4">The sequence shown here is derived from an EMBL/GenBank/DDBJ whole genome shotgun (WGS) entry which is preliminary data.</text>
</comment>
<evidence type="ECO:0000313" key="5">
    <source>
        <dbReference type="Proteomes" id="UP000886523"/>
    </source>
</evidence>
<comment type="similarity">
    <text evidence="1">Belongs to the TSR2 family.</text>
</comment>
<dbReference type="PANTHER" id="PTHR21250">
    <property type="entry name" value="PRE-RRNA-PROCESSING PROTEIN TSR2 HOMOLOG"/>
    <property type="match status" value="1"/>
</dbReference>